<proteinExistence type="predicted"/>
<dbReference type="Pfam" id="PF11148">
    <property type="entry name" value="DUF2922"/>
    <property type="match status" value="1"/>
</dbReference>
<dbReference type="EMBL" id="JAPQES010000001">
    <property type="protein sequence ID" value="MCY6370214.1"/>
    <property type="molecule type" value="Genomic_DNA"/>
</dbReference>
<comment type="caution">
    <text evidence="1">The sequence shown here is derived from an EMBL/GenBank/DDBJ whole genome shotgun (WGS) entry which is preliminary data.</text>
</comment>
<reference evidence="1" key="1">
    <citation type="submission" date="2022-12" db="EMBL/GenBank/DDBJ databases">
        <authorList>
            <person name="Wang J."/>
        </authorList>
    </citation>
    <scope>NUCLEOTIDE SEQUENCE</scope>
    <source>
        <strain evidence="1">HY-42-06</strain>
    </source>
</reference>
<dbReference type="Proteomes" id="UP001079657">
    <property type="component" value="Unassembled WGS sequence"/>
</dbReference>
<accession>A0ABT4CQE1</accession>
<sequence>MGKTLVMNFLTSGGKKTSLSFKNVKDDLKPTDVSNAMDTIIEKNIFMTSSGELKIKDSAQVVDKVIQELDI</sequence>
<evidence type="ECO:0000313" key="1">
    <source>
        <dbReference type="EMBL" id="MCY6370214.1"/>
    </source>
</evidence>
<organism evidence="1 2">
    <name type="scientific">Clostridium ganghwense</name>
    <dbReference type="NCBI Taxonomy" id="312089"/>
    <lineage>
        <taxon>Bacteria</taxon>
        <taxon>Bacillati</taxon>
        <taxon>Bacillota</taxon>
        <taxon>Clostridia</taxon>
        <taxon>Eubacteriales</taxon>
        <taxon>Clostridiaceae</taxon>
        <taxon>Clostridium</taxon>
    </lineage>
</organism>
<dbReference type="RefSeq" id="WP_268048876.1">
    <property type="nucleotide sequence ID" value="NZ_JAPQES010000001.1"/>
</dbReference>
<gene>
    <name evidence="1" type="ORF">OXH55_06165</name>
</gene>
<evidence type="ECO:0000313" key="2">
    <source>
        <dbReference type="Proteomes" id="UP001079657"/>
    </source>
</evidence>
<name>A0ABT4CQE1_9CLOT</name>
<protein>
    <submittedName>
        <fullName evidence="1">DUF2922 domain-containing protein</fullName>
    </submittedName>
</protein>
<keyword evidence="2" id="KW-1185">Reference proteome</keyword>
<dbReference type="InterPro" id="IPR021321">
    <property type="entry name" value="DUF2922"/>
</dbReference>